<evidence type="ECO:0000313" key="2">
    <source>
        <dbReference type="EMBL" id="OQD44799.1"/>
    </source>
</evidence>
<feature type="region of interest" description="Disordered" evidence="1">
    <location>
        <begin position="18"/>
        <end position="43"/>
    </location>
</feature>
<gene>
    <name evidence="2" type="ORF">BIY37_11865</name>
</gene>
<evidence type="ECO:0000256" key="1">
    <source>
        <dbReference type="SAM" id="MobiDB-lite"/>
    </source>
</evidence>
<protein>
    <submittedName>
        <fullName evidence="2">Uncharacterized protein</fullName>
    </submittedName>
</protein>
<comment type="caution">
    <text evidence="2">The sequence shown here is derived from an EMBL/GenBank/DDBJ whole genome shotgun (WGS) entry which is preliminary data.</text>
</comment>
<feature type="compositionally biased region" description="Basic and acidic residues" evidence="1">
    <location>
        <begin position="24"/>
        <end position="36"/>
    </location>
</feature>
<dbReference type="Proteomes" id="UP000242219">
    <property type="component" value="Unassembled WGS sequence"/>
</dbReference>
<evidence type="ECO:0000313" key="3">
    <source>
        <dbReference type="Proteomes" id="UP000242219"/>
    </source>
</evidence>
<organism evidence="2 3">
    <name type="scientific">Candidatus Brocadia sapporoensis</name>
    <dbReference type="NCBI Taxonomy" id="392547"/>
    <lineage>
        <taxon>Bacteria</taxon>
        <taxon>Pseudomonadati</taxon>
        <taxon>Planctomycetota</taxon>
        <taxon>Candidatus Brocadiia</taxon>
        <taxon>Candidatus Brocadiales</taxon>
        <taxon>Candidatus Brocadiaceae</taxon>
        <taxon>Candidatus Brocadia</taxon>
    </lineage>
</organism>
<proteinExistence type="predicted"/>
<dbReference type="EMBL" id="MJUW02000116">
    <property type="protein sequence ID" value="OQD44799.1"/>
    <property type="molecule type" value="Genomic_DNA"/>
</dbReference>
<accession>A0A1V6LXD3</accession>
<keyword evidence="3" id="KW-1185">Reference proteome</keyword>
<dbReference type="AlphaFoldDB" id="A0A1V6LXD3"/>
<name>A0A1V6LXD3_9BACT</name>
<sequence>MKISALYKNTAFARTIHSPKSPLSRKDSCSPLEKEGPGGVSQGSKGFFFCRTHEMHRKFLSEKLNSLLFYTSFLPLS</sequence>
<reference evidence="2 3" key="1">
    <citation type="journal article" date="2016" name="Genome Announc.">
        <title>Draft Genome Sequence of the Anaerobic Ammonium-Oxidizing Bacterium 'Candidatus Brocadia sp. 40'.</title>
        <authorList>
            <person name="Ali M."/>
            <person name="Haroon M.F."/>
            <person name="Narita Y."/>
            <person name="Zhang L."/>
            <person name="Rangel Shaw D."/>
            <person name="Okabe S."/>
            <person name="Saikaly P.E."/>
        </authorList>
    </citation>
    <scope>NUCLEOTIDE SEQUENCE [LARGE SCALE GENOMIC DNA]</scope>
    <source>
        <strain evidence="2 3">40</strain>
    </source>
</reference>